<dbReference type="GO" id="GO:0005737">
    <property type="term" value="C:cytoplasm"/>
    <property type="evidence" value="ECO:0007669"/>
    <property type="project" value="UniProtKB-ARBA"/>
</dbReference>
<comment type="caution">
    <text evidence="7">The sequence shown here is derived from an EMBL/GenBank/DDBJ whole genome shotgun (WGS) entry which is preliminary data.</text>
</comment>
<dbReference type="PANTHER" id="PTHR31621:SF37">
    <property type="entry name" value="OS01G0882400 PROTEIN"/>
    <property type="match status" value="1"/>
</dbReference>
<feature type="transmembrane region" description="Helical" evidence="6">
    <location>
        <begin position="78"/>
        <end position="96"/>
    </location>
</feature>
<comment type="similarity">
    <text evidence="2">Belongs to the plant DMP1 protein family.</text>
</comment>
<dbReference type="InterPro" id="IPR007770">
    <property type="entry name" value="DMP"/>
</dbReference>
<protein>
    <submittedName>
        <fullName evidence="7">Uncharacterized protein</fullName>
    </submittedName>
</protein>
<evidence type="ECO:0000256" key="3">
    <source>
        <dbReference type="ARBA" id="ARBA00022692"/>
    </source>
</evidence>
<accession>A0A8T1N1B8</accession>
<dbReference type="EMBL" id="CM031840">
    <property type="protein sequence ID" value="KAG6671475.1"/>
    <property type="molecule type" value="Genomic_DNA"/>
</dbReference>
<evidence type="ECO:0000256" key="4">
    <source>
        <dbReference type="ARBA" id="ARBA00022989"/>
    </source>
</evidence>
<dbReference type="Proteomes" id="UP000811246">
    <property type="component" value="Chromosome 16"/>
</dbReference>
<dbReference type="GO" id="GO:0016020">
    <property type="term" value="C:membrane"/>
    <property type="evidence" value="ECO:0007669"/>
    <property type="project" value="UniProtKB-SubCell"/>
</dbReference>
<name>A0A8T1N1B8_CARIL</name>
<dbReference type="Proteomes" id="UP000811609">
    <property type="component" value="Chromosome 16"/>
</dbReference>
<dbReference type="Pfam" id="PF05078">
    <property type="entry name" value="DUF679"/>
    <property type="match status" value="1"/>
</dbReference>
<proteinExistence type="inferred from homology"/>
<keyword evidence="3 6" id="KW-0812">Transmembrane</keyword>
<feature type="transmembrane region" description="Helical" evidence="6">
    <location>
        <begin position="172"/>
        <end position="191"/>
    </location>
</feature>
<evidence type="ECO:0000256" key="6">
    <source>
        <dbReference type="SAM" id="Phobius"/>
    </source>
</evidence>
<dbReference type="OrthoDB" id="959867at2759"/>
<evidence type="ECO:0000256" key="2">
    <source>
        <dbReference type="ARBA" id="ARBA00008707"/>
    </source>
</evidence>
<dbReference type="GO" id="GO:0010256">
    <property type="term" value="P:endomembrane system organization"/>
    <property type="evidence" value="ECO:0007669"/>
    <property type="project" value="TreeGrafter"/>
</dbReference>
<dbReference type="AlphaFoldDB" id="A0A8T1N1B8"/>
<dbReference type="PANTHER" id="PTHR31621">
    <property type="entry name" value="PROTEIN DMP3"/>
    <property type="match status" value="1"/>
</dbReference>
<sequence length="213" mass="23895">MDDTSIHLDLIESHESEDDYFYLKDDGADEQHCISVINAILSGTARLNVLLPTATILAFTILTPLLTNDGECTSLNRWLMCSFLALSAASCIFFSFTDSFRTATGRLYYGVATFKGIWTFNGGRKKPLVPSDYRLRWADLFHASLSLTAFLTFAALHGDVVLCYYPKMPRKVTNTVPLVVGFVISVFFVVFPSKRRGIGYPFLLQRDALYSRS</sequence>
<reference evidence="7" key="1">
    <citation type="submission" date="2020-12" db="EMBL/GenBank/DDBJ databases">
        <title>WGS assembly of Carya illinoinensis cv. Pawnee.</title>
        <authorList>
            <person name="Platts A."/>
            <person name="Shu S."/>
            <person name="Wright S."/>
            <person name="Barry K."/>
            <person name="Edger P."/>
            <person name="Pires J.C."/>
            <person name="Schmutz J."/>
        </authorList>
    </citation>
    <scope>NUCLEOTIDE SEQUENCE</scope>
    <source>
        <tissue evidence="7">Leaf</tissue>
    </source>
</reference>
<feature type="transmembrane region" description="Helical" evidence="6">
    <location>
        <begin position="140"/>
        <end position="165"/>
    </location>
</feature>
<keyword evidence="4 6" id="KW-1133">Transmembrane helix</keyword>
<keyword evidence="5 6" id="KW-0472">Membrane</keyword>
<dbReference type="EMBL" id="CM031824">
    <property type="protein sequence ID" value="KAG6624139.1"/>
    <property type="molecule type" value="Genomic_DNA"/>
</dbReference>
<gene>
    <name evidence="7" type="ORF">CIPAW_16G005600</name>
    <name evidence="8" type="ORF">I3842_16G005300</name>
</gene>
<evidence type="ECO:0000256" key="1">
    <source>
        <dbReference type="ARBA" id="ARBA00004141"/>
    </source>
</evidence>
<evidence type="ECO:0000313" key="8">
    <source>
        <dbReference type="EMBL" id="KAG6671475.1"/>
    </source>
</evidence>
<evidence type="ECO:0000313" key="9">
    <source>
        <dbReference type="Proteomes" id="UP000811609"/>
    </source>
</evidence>
<evidence type="ECO:0000313" key="7">
    <source>
        <dbReference type="EMBL" id="KAG6624139.1"/>
    </source>
</evidence>
<reference evidence="8" key="2">
    <citation type="submission" date="2021-01" db="EMBL/GenBank/DDBJ databases">
        <authorList>
            <person name="Lovell J.T."/>
            <person name="Bentley N."/>
            <person name="Bhattarai G."/>
            <person name="Jenkins J.W."/>
            <person name="Sreedasyam A."/>
            <person name="Alarcon Y."/>
            <person name="Bock C."/>
            <person name="Boston L."/>
            <person name="Carlson J."/>
            <person name="Cervantes K."/>
            <person name="Clermont K."/>
            <person name="Krom N."/>
            <person name="Kubenka K."/>
            <person name="Mamidi S."/>
            <person name="Mattison C."/>
            <person name="Monteros M."/>
            <person name="Pisani C."/>
            <person name="Plott C."/>
            <person name="Rajasekar S."/>
            <person name="Rhein H.S."/>
            <person name="Rohla C."/>
            <person name="Song M."/>
            <person name="Hilaire R.S."/>
            <person name="Shu S."/>
            <person name="Wells L."/>
            <person name="Wang X."/>
            <person name="Webber J."/>
            <person name="Heerema R.J."/>
            <person name="Klein P."/>
            <person name="Conner P."/>
            <person name="Grauke L."/>
            <person name="Grimwood J."/>
            <person name="Schmutz J."/>
            <person name="Randall J.J."/>
        </authorList>
    </citation>
    <scope>NUCLEOTIDE SEQUENCE</scope>
    <source>
        <tissue evidence="8">Leaf</tissue>
    </source>
</reference>
<comment type="subcellular location">
    <subcellularLocation>
        <location evidence="1">Membrane</location>
        <topology evidence="1">Multi-pass membrane protein</topology>
    </subcellularLocation>
</comment>
<feature type="transmembrane region" description="Helical" evidence="6">
    <location>
        <begin position="49"/>
        <end position="66"/>
    </location>
</feature>
<organism evidence="7 9">
    <name type="scientific">Carya illinoinensis</name>
    <name type="common">Pecan</name>
    <dbReference type="NCBI Taxonomy" id="32201"/>
    <lineage>
        <taxon>Eukaryota</taxon>
        <taxon>Viridiplantae</taxon>
        <taxon>Streptophyta</taxon>
        <taxon>Embryophyta</taxon>
        <taxon>Tracheophyta</taxon>
        <taxon>Spermatophyta</taxon>
        <taxon>Magnoliopsida</taxon>
        <taxon>eudicotyledons</taxon>
        <taxon>Gunneridae</taxon>
        <taxon>Pentapetalae</taxon>
        <taxon>rosids</taxon>
        <taxon>fabids</taxon>
        <taxon>Fagales</taxon>
        <taxon>Juglandaceae</taxon>
        <taxon>Carya</taxon>
    </lineage>
</organism>
<evidence type="ECO:0000256" key="5">
    <source>
        <dbReference type="ARBA" id="ARBA00023136"/>
    </source>
</evidence>
<keyword evidence="9" id="KW-1185">Reference proteome</keyword>